<dbReference type="AlphaFoldDB" id="A0A1Q2SPX3"/>
<protein>
    <submittedName>
        <fullName evidence="1">Uncharacterized protein</fullName>
    </submittedName>
</protein>
<dbReference type="EMBL" id="AP014836">
    <property type="protein sequence ID" value="BAW81166.1"/>
    <property type="molecule type" value="Genomic_DNA"/>
</dbReference>
<evidence type="ECO:0000313" key="1">
    <source>
        <dbReference type="EMBL" id="BAW81166.1"/>
    </source>
</evidence>
<proteinExistence type="predicted"/>
<evidence type="ECO:0000313" key="2">
    <source>
        <dbReference type="Proteomes" id="UP000243679"/>
    </source>
</evidence>
<accession>A0A1Q2SPX3</accession>
<name>A0A1Q2SPX3_9GAMM</name>
<reference evidence="1 2" key="1">
    <citation type="journal article" date="2017" name="ISME J.">
        <title>An acid-tolerant ammonia-oxidizing ?-proteobacterium from soil.</title>
        <authorList>
            <person name="Hayatsu M."/>
            <person name="Tago K."/>
            <person name="Uchiyama I."/>
            <person name="Toyoda A."/>
            <person name="Wang Y."/>
            <person name="Shimomura Y."/>
            <person name="Okubo T."/>
            <person name="Kurisu F."/>
            <person name="Hirono Y."/>
            <person name="Nonaka K."/>
            <person name="Akiyama H."/>
            <person name="Itoh T."/>
            <person name="Takami H."/>
        </authorList>
    </citation>
    <scope>NUCLEOTIDE SEQUENCE [LARGE SCALE GENOMIC DNA]</scope>
    <source>
        <strain evidence="1 2">TAO100</strain>
    </source>
</reference>
<sequence length="63" mass="6987">MSKQVGVQIEQVLNEGFVRDAYSLKYLAETANNAIKSNRQTAGFPENVIKDLALLLGDPYCKL</sequence>
<dbReference type="KEGG" id="ntt:TAO_1796"/>
<organism evidence="1 2">
    <name type="scientific">Candidatus Nitrosoglobus terrae</name>
    <dbReference type="NCBI Taxonomy" id="1630141"/>
    <lineage>
        <taxon>Bacteria</taxon>
        <taxon>Pseudomonadati</taxon>
        <taxon>Pseudomonadota</taxon>
        <taxon>Gammaproteobacteria</taxon>
        <taxon>Chromatiales</taxon>
        <taxon>Chromatiaceae</taxon>
        <taxon>Candidatus Nitrosoglobus</taxon>
    </lineage>
</organism>
<keyword evidence="2" id="KW-1185">Reference proteome</keyword>
<dbReference type="Proteomes" id="UP000243679">
    <property type="component" value="Chromosome"/>
</dbReference>
<gene>
    <name evidence="1" type="ORF">TAO_1796</name>
</gene>